<sequence>MNAPPLLLHRDDETHGVDQYARAVATAVAKLDSAVTYRSAHGLVSSQLAHVHFTDRLWGSTPERAAERFERLAARGPVSVTLHDVPQASDGAKGFPRRSECYRRVVAAAAGTVVNSTHEQRLLEAALGSRVQVHVVPLPAQPPQPRPDEWLPTDEVAVLGFYYPGKGHLEVVNAVAAIPSERRPRVVALGCASAGHEQELADLERYARGLGVEFSSTGFLSPEERLERSRSVAVPIIAHQHVSASGSLTDWLSAGRRPLTVDSDYFREMDAIRPETMHLVRSGELATALQLALLRPESTWLDDGTSTSPSIDEIARAYLSWWAAL</sequence>
<evidence type="ECO:0000313" key="2">
    <source>
        <dbReference type="Proteomes" id="UP000490386"/>
    </source>
</evidence>
<organism evidence="1 2">
    <name type="scientific">Pseudoclavibacter terrae</name>
    <dbReference type="NCBI Taxonomy" id="1530195"/>
    <lineage>
        <taxon>Bacteria</taxon>
        <taxon>Bacillati</taxon>
        <taxon>Actinomycetota</taxon>
        <taxon>Actinomycetes</taxon>
        <taxon>Micrococcales</taxon>
        <taxon>Microbacteriaceae</taxon>
        <taxon>Pseudoclavibacter</taxon>
    </lineage>
</organism>
<reference evidence="1 2" key="1">
    <citation type="submission" date="2019-09" db="EMBL/GenBank/DDBJ databases">
        <title>Phylogeny of genus Pseudoclavibacter and closely related genus.</title>
        <authorList>
            <person name="Li Y."/>
        </authorList>
    </citation>
    <scope>NUCLEOTIDE SEQUENCE [LARGE SCALE GENOMIC DNA]</scope>
    <source>
        <strain evidence="1 2">THG-MD12</strain>
    </source>
</reference>
<dbReference type="EMBL" id="WBJX01000002">
    <property type="protein sequence ID" value="KAB1638145.1"/>
    <property type="molecule type" value="Genomic_DNA"/>
</dbReference>
<comment type="caution">
    <text evidence="1">The sequence shown here is derived from an EMBL/GenBank/DDBJ whole genome shotgun (WGS) entry which is preliminary data.</text>
</comment>
<evidence type="ECO:0008006" key="3">
    <source>
        <dbReference type="Google" id="ProtNLM"/>
    </source>
</evidence>
<accession>A0A7J5B3G9</accession>
<proteinExistence type="predicted"/>
<name>A0A7J5B3G9_9MICO</name>
<dbReference type="Gene3D" id="3.40.50.2000">
    <property type="entry name" value="Glycogen Phosphorylase B"/>
    <property type="match status" value="2"/>
</dbReference>
<gene>
    <name evidence="1" type="ORF">F8O03_06965</name>
</gene>
<dbReference type="AlphaFoldDB" id="A0A7J5B3G9"/>
<evidence type="ECO:0000313" key="1">
    <source>
        <dbReference type="EMBL" id="KAB1638145.1"/>
    </source>
</evidence>
<dbReference type="RefSeq" id="WP_151423243.1">
    <property type="nucleotide sequence ID" value="NZ_WBJX01000002.1"/>
</dbReference>
<dbReference type="SUPFAM" id="SSF53756">
    <property type="entry name" value="UDP-Glycosyltransferase/glycogen phosphorylase"/>
    <property type="match status" value="1"/>
</dbReference>
<dbReference type="OrthoDB" id="4120491at2"/>
<keyword evidence="2" id="KW-1185">Reference proteome</keyword>
<protein>
    <recommendedName>
        <fullName evidence="3">Glycosyltransferase family 4 protein</fullName>
    </recommendedName>
</protein>
<dbReference type="Proteomes" id="UP000490386">
    <property type="component" value="Unassembled WGS sequence"/>
</dbReference>